<comment type="caution">
    <text evidence="6">The sequence shown here is derived from an EMBL/GenBank/DDBJ whole genome shotgun (WGS) entry which is preliminary data.</text>
</comment>
<evidence type="ECO:0000256" key="2">
    <source>
        <dbReference type="ARBA" id="ARBA00022448"/>
    </source>
</evidence>
<dbReference type="InterPro" id="IPR017911">
    <property type="entry name" value="MacB-like_ATP-bd"/>
</dbReference>
<dbReference type="PANTHER" id="PTHR42798:SF2">
    <property type="entry name" value="ABC TRANSPORTER ATP-BINDING PROTEIN MG467-RELATED"/>
    <property type="match status" value="1"/>
</dbReference>
<dbReference type="SMART" id="SM00382">
    <property type="entry name" value="AAA"/>
    <property type="match status" value="1"/>
</dbReference>
<organism evidence="6 7">
    <name type="scientific">Paenibacillus aceti</name>
    <dbReference type="NCBI Taxonomy" id="1820010"/>
    <lineage>
        <taxon>Bacteria</taxon>
        <taxon>Bacillati</taxon>
        <taxon>Bacillota</taxon>
        <taxon>Bacilli</taxon>
        <taxon>Bacillales</taxon>
        <taxon>Paenibacillaceae</taxon>
        <taxon>Paenibacillus</taxon>
    </lineage>
</organism>
<dbReference type="Proteomes" id="UP000608420">
    <property type="component" value="Unassembled WGS sequence"/>
</dbReference>
<protein>
    <submittedName>
        <fullName evidence="6">ABC transporter</fullName>
    </submittedName>
</protein>
<evidence type="ECO:0000259" key="5">
    <source>
        <dbReference type="PROSITE" id="PS50893"/>
    </source>
</evidence>
<name>A0ABQ1W5I7_9BACL</name>
<feature type="domain" description="ABC transporter" evidence="5">
    <location>
        <begin position="5"/>
        <end position="233"/>
    </location>
</feature>
<sequence>METLIRAEKIIKKFNHHETVLKGVDLSIYRNSFNVIIGSSGSGKTTLLNIMAGLLRPTSGKVFYQDLEVTSLNDSQLSKFKKHEISSVFQNYLLLPNLTVAENIRIGISQSNKALPFKDITEMLGIDDILHKFPSQLSGGQQQRTSIARAIIKNPKILFCDEATGALDEENSLRVLKLLHLIKKQYGITIIFVTHNLKIADTAERIITMKDGFIHNDRWNENPLRADEIRWGISC</sequence>
<dbReference type="SUPFAM" id="SSF52540">
    <property type="entry name" value="P-loop containing nucleoside triphosphate hydrolases"/>
    <property type="match status" value="1"/>
</dbReference>
<accession>A0ABQ1W5I7</accession>
<evidence type="ECO:0000256" key="3">
    <source>
        <dbReference type="ARBA" id="ARBA00022741"/>
    </source>
</evidence>
<keyword evidence="2" id="KW-0813">Transport</keyword>
<dbReference type="Pfam" id="PF00005">
    <property type="entry name" value="ABC_tran"/>
    <property type="match status" value="1"/>
</dbReference>
<dbReference type="InterPro" id="IPR003439">
    <property type="entry name" value="ABC_transporter-like_ATP-bd"/>
</dbReference>
<dbReference type="RefSeq" id="WP_120462832.1">
    <property type="nucleotide sequence ID" value="NZ_BMIW01000036.1"/>
</dbReference>
<dbReference type="PANTHER" id="PTHR42798">
    <property type="entry name" value="LIPOPROTEIN-RELEASING SYSTEM ATP-BINDING PROTEIN LOLD"/>
    <property type="match status" value="1"/>
</dbReference>
<gene>
    <name evidence="6" type="ORF">GCM10010913_39330</name>
</gene>
<keyword evidence="7" id="KW-1185">Reference proteome</keyword>
<evidence type="ECO:0000313" key="6">
    <source>
        <dbReference type="EMBL" id="GGG13675.1"/>
    </source>
</evidence>
<comment type="similarity">
    <text evidence="1">Belongs to the ABC transporter superfamily.</text>
</comment>
<keyword evidence="3" id="KW-0547">Nucleotide-binding</keyword>
<dbReference type="Gene3D" id="3.40.50.300">
    <property type="entry name" value="P-loop containing nucleotide triphosphate hydrolases"/>
    <property type="match status" value="1"/>
</dbReference>
<evidence type="ECO:0000256" key="1">
    <source>
        <dbReference type="ARBA" id="ARBA00005417"/>
    </source>
</evidence>
<dbReference type="InterPro" id="IPR003593">
    <property type="entry name" value="AAA+_ATPase"/>
</dbReference>
<reference evidence="7" key="1">
    <citation type="journal article" date="2019" name="Int. J. Syst. Evol. Microbiol.">
        <title>The Global Catalogue of Microorganisms (GCM) 10K type strain sequencing project: providing services to taxonomists for standard genome sequencing and annotation.</title>
        <authorList>
            <consortium name="The Broad Institute Genomics Platform"/>
            <consortium name="The Broad Institute Genome Sequencing Center for Infectious Disease"/>
            <person name="Wu L."/>
            <person name="Ma J."/>
        </authorList>
    </citation>
    <scope>NUCLEOTIDE SEQUENCE [LARGE SCALE GENOMIC DNA]</scope>
    <source>
        <strain evidence="7">CGMCC 1.15420</strain>
    </source>
</reference>
<evidence type="ECO:0000313" key="7">
    <source>
        <dbReference type="Proteomes" id="UP000608420"/>
    </source>
</evidence>
<keyword evidence="4" id="KW-0067">ATP-binding</keyword>
<dbReference type="PROSITE" id="PS50893">
    <property type="entry name" value="ABC_TRANSPORTER_2"/>
    <property type="match status" value="1"/>
</dbReference>
<dbReference type="InterPro" id="IPR027417">
    <property type="entry name" value="P-loop_NTPase"/>
</dbReference>
<proteinExistence type="inferred from homology"/>
<evidence type="ECO:0000256" key="4">
    <source>
        <dbReference type="ARBA" id="ARBA00022840"/>
    </source>
</evidence>
<dbReference type="EMBL" id="BMIW01000036">
    <property type="protein sequence ID" value="GGG13675.1"/>
    <property type="molecule type" value="Genomic_DNA"/>
</dbReference>
<dbReference type="CDD" id="cd03255">
    <property type="entry name" value="ABC_MJ0796_LolCDE_FtsE"/>
    <property type="match status" value="1"/>
</dbReference>